<keyword evidence="1" id="KW-0472">Membrane</keyword>
<keyword evidence="3" id="KW-1185">Reference proteome</keyword>
<dbReference type="Proteomes" id="UP001310022">
    <property type="component" value="Unassembled WGS sequence"/>
</dbReference>
<keyword evidence="1" id="KW-0812">Transmembrane</keyword>
<comment type="caution">
    <text evidence="2">The sequence shown here is derived from an EMBL/GenBank/DDBJ whole genome shotgun (WGS) entry which is preliminary data.</text>
</comment>
<dbReference type="AlphaFoldDB" id="A0AAN4W509"/>
<evidence type="ECO:0000313" key="3">
    <source>
        <dbReference type="Proteomes" id="UP001310022"/>
    </source>
</evidence>
<keyword evidence="1" id="KW-1133">Transmembrane helix</keyword>
<accession>A0AAN4W509</accession>
<name>A0AAN4W509_9BACT</name>
<feature type="transmembrane region" description="Helical" evidence="1">
    <location>
        <begin position="7"/>
        <end position="28"/>
    </location>
</feature>
<sequence>MEQFIEAFNIICLVGQGLPFQFLFFFVFKWQASSIKSLRFYY</sequence>
<proteinExistence type="predicted"/>
<protein>
    <submittedName>
        <fullName evidence="2">Uncharacterized protein</fullName>
    </submittedName>
</protein>
<reference evidence="2 3" key="1">
    <citation type="submission" date="2021-12" db="EMBL/GenBank/DDBJ databases">
        <title>Genome sequencing of bacteria with rrn-lacking chromosome and rrn-plasmid.</title>
        <authorList>
            <person name="Anda M."/>
            <person name="Iwasaki W."/>
        </authorList>
    </citation>
    <scope>NUCLEOTIDE SEQUENCE [LARGE SCALE GENOMIC DNA]</scope>
    <source>
        <strain evidence="2 3">NBRC 15940</strain>
    </source>
</reference>
<evidence type="ECO:0000313" key="2">
    <source>
        <dbReference type="EMBL" id="GJM64786.1"/>
    </source>
</evidence>
<dbReference type="EMBL" id="BQKE01000006">
    <property type="protein sequence ID" value="GJM64786.1"/>
    <property type="molecule type" value="Genomic_DNA"/>
</dbReference>
<gene>
    <name evidence="2" type="ORF">PEDI_53380</name>
</gene>
<evidence type="ECO:0000256" key="1">
    <source>
        <dbReference type="SAM" id="Phobius"/>
    </source>
</evidence>
<organism evidence="2 3">
    <name type="scientific">Persicobacter diffluens</name>
    <dbReference type="NCBI Taxonomy" id="981"/>
    <lineage>
        <taxon>Bacteria</taxon>
        <taxon>Pseudomonadati</taxon>
        <taxon>Bacteroidota</taxon>
        <taxon>Cytophagia</taxon>
        <taxon>Cytophagales</taxon>
        <taxon>Persicobacteraceae</taxon>
        <taxon>Persicobacter</taxon>
    </lineage>
</organism>